<sequence>MAIFIDTKSVQKAVTDSCHFVPCEIDFNGEAKVEDFFCKTITPSATDGDDMTAFFRGRPLNGSEITLPDGYTGLVLREPHKRSTEDEDRTLTATHKFNNFTYWNLDKQTTPDDLIQKALQWVDISSALHKPVSLESSPESSQGSVKGQ</sequence>
<protein>
    <submittedName>
        <fullName evidence="1">Uncharacterized protein</fullName>
    </submittedName>
</protein>
<dbReference type="Pfam" id="PF08615">
    <property type="entry name" value="RNase_H2_suC"/>
    <property type="match status" value="1"/>
</dbReference>
<dbReference type="AlphaFoldDB" id="A0A8S3Z9F6"/>
<evidence type="ECO:0000313" key="2">
    <source>
        <dbReference type="Proteomes" id="UP000678393"/>
    </source>
</evidence>
<comment type="caution">
    <text evidence="1">The sequence shown here is derived from an EMBL/GenBank/DDBJ whole genome shotgun (WGS) entry which is preliminary data.</text>
</comment>
<evidence type="ECO:0000313" key="1">
    <source>
        <dbReference type="EMBL" id="CAG5123702.1"/>
    </source>
</evidence>
<name>A0A8S3Z9F6_9EUPU</name>
<dbReference type="InterPro" id="IPR052863">
    <property type="entry name" value="RNase_H2_subunit_C"/>
</dbReference>
<dbReference type="OrthoDB" id="6222486at2759"/>
<dbReference type="Gene3D" id="2.40.128.680">
    <property type="match status" value="1"/>
</dbReference>
<accession>A0A8S3Z9F6</accession>
<dbReference type="GO" id="GO:0032299">
    <property type="term" value="C:ribonuclease H2 complex"/>
    <property type="evidence" value="ECO:0007669"/>
    <property type="project" value="InterPro"/>
</dbReference>
<organism evidence="1 2">
    <name type="scientific">Candidula unifasciata</name>
    <dbReference type="NCBI Taxonomy" id="100452"/>
    <lineage>
        <taxon>Eukaryota</taxon>
        <taxon>Metazoa</taxon>
        <taxon>Spiralia</taxon>
        <taxon>Lophotrochozoa</taxon>
        <taxon>Mollusca</taxon>
        <taxon>Gastropoda</taxon>
        <taxon>Heterobranchia</taxon>
        <taxon>Euthyneura</taxon>
        <taxon>Panpulmonata</taxon>
        <taxon>Eupulmonata</taxon>
        <taxon>Stylommatophora</taxon>
        <taxon>Helicina</taxon>
        <taxon>Helicoidea</taxon>
        <taxon>Geomitridae</taxon>
        <taxon>Candidula</taxon>
    </lineage>
</organism>
<dbReference type="GO" id="GO:0006401">
    <property type="term" value="P:RNA catabolic process"/>
    <property type="evidence" value="ECO:0007669"/>
    <property type="project" value="InterPro"/>
</dbReference>
<reference evidence="1" key="1">
    <citation type="submission" date="2021-04" db="EMBL/GenBank/DDBJ databases">
        <authorList>
            <consortium name="Molecular Ecology Group"/>
        </authorList>
    </citation>
    <scope>NUCLEOTIDE SEQUENCE</scope>
</reference>
<keyword evidence="2" id="KW-1185">Reference proteome</keyword>
<gene>
    <name evidence="1" type="ORF">CUNI_LOCUS9260</name>
</gene>
<proteinExistence type="predicted"/>
<dbReference type="EMBL" id="CAJHNH020001591">
    <property type="protein sequence ID" value="CAG5123702.1"/>
    <property type="molecule type" value="Genomic_DNA"/>
</dbReference>
<dbReference type="PANTHER" id="PTHR47063">
    <property type="entry name" value="RIBONUCLEASE H2 SUBUNIT C"/>
    <property type="match status" value="1"/>
</dbReference>
<dbReference type="InterPro" id="IPR013924">
    <property type="entry name" value="RNase_H2_suC"/>
</dbReference>
<dbReference type="PANTHER" id="PTHR47063:SF1">
    <property type="entry name" value="RIBONUCLEASE H2 SUBUNIT C"/>
    <property type="match status" value="1"/>
</dbReference>
<dbReference type="CDD" id="cd09271">
    <property type="entry name" value="RNase_H2-C"/>
    <property type="match status" value="1"/>
</dbReference>
<dbReference type="Proteomes" id="UP000678393">
    <property type="component" value="Unassembled WGS sequence"/>
</dbReference>